<evidence type="ECO:0000256" key="5">
    <source>
        <dbReference type="SAM" id="SignalP"/>
    </source>
</evidence>
<feature type="chain" id="PRO_5035712444" description="Serine carboxypeptidase S28 family protein" evidence="5">
    <location>
        <begin position="22"/>
        <end position="462"/>
    </location>
</feature>
<keyword evidence="3" id="KW-0378">Hydrolase</keyword>
<dbReference type="GO" id="GO:0006508">
    <property type="term" value="P:proteolysis"/>
    <property type="evidence" value="ECO:0007669"/>
    <property type="project" value="UniProtKB-KW"/>
</dbReference>
<dbReference type="AlphaFoldDB" id="A0A8S1Q193"/>
<dbReference type="GO" id="GO:0070008">
    <property type="term" value="F:serine-type exopeptidase activity"/>
    <property type="evidence" value="ECO:0007669"/>
    <property type="project" value="InterPro"/>
</dbReference>
<sequence length="462" mass="53548">MYLILSALTICSYAIAPHVLTQGPFTETKQTFQFTQLLDHSDPANNQTWKQRYHVYSQYFNPTKGGVILYICGEWNCQGVGDNSFSFQLAKDLGAIVIALEHRFYGQSQPFGEDSWSLENLSYLNVHQALDDLAYFILQMKRLQLHNIDSTLPWYAIGGSYPGALSAWFRYKYPHLTVGNLASSGVINTILDFWQFDDQIRKSTSKSGEQCPLYLQLLNSYVDKNLKNFNTKQAFKESYRCGKMTDNEFRWFWADTIVQMIQSGQRTKFCQTLESLPSVERMAEYIREIALSQGDSYKQYGAYYLRNETIDENSQNRQWYFQCCTEVAYLQTPPQNKNSLRSYELTLDWWREWCNDAYSQGELIWPDVRVTEAYFGGLNLNVDHLIMTNGGEDPWQRASLTNSTKTNSKVITYLIDCDDCAHCVDLGAPSVNDPAILTQTRQTIKNTFKQWHDQFWNKTLIQ</sequence>
<dbReference type="FunFam" id="1.20.120.980:FF:000005">
    <property type="entry name" value="Clan SC, family S28, unassigned serine peptidase"/>
    <property type="match status" value="1"/>
</dbReference>
<comment type="caution">
    <text evidence="6">The sequence shown here is derived from an EMBL/GenBank/DDBJ whole genome shotgun (WGS) entry which is preliminary data.</text>
</comment>
<accession>A0A8S1Q193</accession>
<reference evidence="6" key="1">
    <citation type="submission" date="2021-01" db="EMBL/GenBank/DDBJ databases">
        <authorList>
            <consortium name="Genoscope - CEA"/>
            <person name="William W."/>
        </authorList>
    </citation>
    <scope>NUCLEOTIDE SEQUENCE</scope>
</reference>
<dbReference type="PANTHER" id="PTHR11010">
    <property type="entry name" value="PROTEASE S28 PRO-X CARBOXYPEPTIDASE-RELATED"/>
    <property type="match status" value="1"/>
</dbReference>
<dbReference type="InterPro" id="IPR008758">
    <property type="entry name" value="Peptidase_S28"/>
</dbReference>
<dbReference type="EMBL" id="CAJJDM010000143">
    <property type="protein sequence ID" value="CAD8109015.1"/>
    <property type="molecule type" value="Genomic_DNA"/>
</dbReference>
<evidence type="ECO:0000313" key="6">
    <source>
        <dbReference type="EMBL" id="CAD8109015.1"/>
    </source>
</evidence>
<name>A0A8S1Q193_PARPR</name>
<keyword evidence="2 5" id="KW-0732">Signal</keyword>
<keyword evidence="4" id="KW-0325">Glycoprotein</keyword>
<organism evidence="6 7">
    <name type="scientific">Paramecium primaurelia</name>
    <dbReference type="NCBI Taxonomy" id="5886"/>
    <lineage>
        <taxon>Eukaryota</taxon>
        <taxon>Sar</taxon>
        <taxon>Alveolata</taxon>
        <taxon>Ciliophora</taxon>
        <taxon>Intramacronucleata</taxon>
        <taxon>Oligohymenophorea</taxon>
        <taxon>Peniculida</taxon>
        <taxon>Parameciidae</taxon>
        <taxon>Paramecium</taxon>
    </lineage>
</organism>
<dbReference type="OMA" id="FQLEHRC"/>
<feature type="signal peptide" evidence="5">
    <location>
        <begin position="1"/>
        <end position="21"/>
    </location>
</feature>
<evidence type="ECO:0000256" key="2">
    <source>
        <dbReference type="ARBA" id="ARBA00022729"/>
    </source>
</evidence>
<dbReference type="GO" id="GO:0008239">
    <property type="term" value="F:dipeptidyl-peptidase activity"/>
    <property type="evidence" value="ECO:0007669"/>
    <property type="project" value="TreeGrafter"/>
</dbReference>
<dbReference type="Pfam" id="PF05577">
    <property type="entry name" value="Peptidase_S28"/>
    <property type="match status" value="1"/>
</dbReference>
<protein>
    <recommendedName>
        <fullName evidence="8">Serine carboxypeptidase S28 family protein</fullName>
    </recommendedName>
</protein>
<evidence type="ECO:0008006" key="8">
    <source>
        <dbReference type="Google" id="ProtNLM"/>
    </source>
</evidence>
<keyword evidence="1" id="KW-0645">Protease</keyword>
<dbReference type="Proteomes" id="UP000688137">
    <property type="component" value="Unassembled WGS sequence"/>
</dbReference>
<evidence type="ECO:0000313" key="7">
    <source>
        <dbReference type="Proteomes" id="UP000688137"/>
    </source>
</evidence>
<evidence type="ECO:0000256" key="3">
    <source>
        <dbReference type="ARBA" id="ARBA00022801"/>
    </source>
</evidence>
<evidence type="ECO:0000256" key="1">
    <source>
        <dbReference type="ARBA" id="ARBA00022670"/>
    </source>
</evidence>
<gene>
    <name evidence="6" type="ORF">PPRIM_AZ9-3.1.T1390042</name>
</gene>
<keyword evidence="7" id="KW-1185">Reference proteome</keyword>
<evidence type="ECO:0000256" key="4">
    <source>
        <dbReference type="ARBA" id="ARBA00023180"/>
    </source>
</evidence>
<proteinExistence type="predicted"/>
<dbReference type="PANTHER" id="PTHR11010:SF11">
    <property type="entry name" value="THYMUS-SPECIFIC SERINE PROTEASE"/>
    <property type="match status" value="1"/>
</dbReference>